<organism evidence="2">
    <name type="scientific">marine sediment metagenome</name>
    <dbReference type="NCBI Taxonomy" id="412755"/>
    <lineage>
        <taxon>unclassified sequences</taxon>
        <taxon>metagenomes</taxon>
        <taxon>ecological metagenomes</taxon>
    </lineage>
</organism>
<proteinExistence type="predicted"/>
<evidence type="ECO:0000313" key="2">
    <source>
        <dbReference type="EMBL" id="KKL92902.1"/>
    </source>
</evidence>
<keyword evidence="1" id="KW-1133">Transmembrane helix</keyword>
<name>A0A0F9J0Y7_9ZZZZ</name>
<gene>
    <name evidence="2" type="ORF">LCGC14_1880060</name>
</gene>
<feature type="transmembrane region" description="Helical" evidence="1">
    <location>
        <begin position="50"/>
        <end position="71"/>
    </location>
</feature>
<dbReference type="EMBL" id="LAZR01019341">
    <property type="protein sequence ID" value="KKL92902.1"/>
    <property type="molecule type" value="Genomic_DNA"/>
</dbReference>
<reference evidence="2" key="1">
    <citation type="journal article" date="2015" name="Nature">
        <title>Complex archaea that bridge the gap between prokaryotes and eukaryotes.</title>
        <authorList>
            <person name="Spang A."/>
            <person name="Saw J.H."/>
            <person name="Jorgensen S.L."/>
            <person name="Zaremba-Niedzwiedzka K."/>
            <person name="Martijn J."/>
            <person name="Lind A.E."/>
            <person name="van Eijk R."/>
            <person name="Schleper C."/>
            <person name="Guy L."/>
            <person name="Ettema T.J."/>
        </authorList>
    </citation>
    <scope>NUCLEOTIDE SEQUENCE</scope>
</reference>
<accession>A0A0F9J0Y7</accession>
<sequence>FGKDGSHLGGDSIYFFLFFFIIWSILTYISDFSLFDTNFLQLLFIDEINNSSIIGIEIGFFIGFILTYIFYIKPEFWIRRKEIKPFKTYEKLEILEDFIRALSLATNQEYSIIKKKLNLDKSITENYFSLGITFKGDINKAYTLLKKYETQLINKVIPDSSEEFLISKIIKISKRYDKKISNLIWIKRFDDEFLKLSFINNLPNNLIKTLRSAELHFKLYSLFDENSFKLCIIELASTIEYIFKIIMNMFLQKTNTYNCLNLLKSGADKNKKFYFIMLLEKGVAKTTLGAFLKIIKDICFIQKDCKITHKLGDFLDKNWPIDQNFLIELDNFNRLRNSLVHTPGKIVDSIKYEQSRNLIFEYLNHLRIDLSSFNSLTF</sequence>
<protein>
    <submittedName>
        <fullName evidence="2">Uncharacterized protein</fullName>
    </submittedName>
</protein>
<feature type="non-terminal residue" evidence="2">
    <location>
        <position position="1"/>
    </location>
</feature>
<keyword evidence="1" id="KW-0812">Transmembrane</keyword>
<evidence type="ECO:0000256" key="1">
    <source>
        <dbReference type="SAM" id="Phobius"/>
    </source>
</evidence>
<dbReference type="AlphaFoldDB" id="A0A0F9J0Y7"/>
<comment type="caution">
    <text evidence="2">The sequence shown here is derived from an EMBL/GenBank/DDBJ whole genome shotgun (WGS) entry which is preliminary data.</text>
</comment>
<feature type="transmembrane region" description="Helical" evidence="1">
    <location>
        <begin position="12"/>
        <end position="30"/>
    </location>
</feature>
<keyword evidence="1" id="KW-0472">Membrane</keyword>